<name>A0ABW5HCF5_9PSEU</name>
<accession>A0ABW5HCF5</accession>
<evidence type="ECO:0000313" key="3">
    <source>
        <dbReference type="Proteomes" id="UP001597483"/>
    </source>
</evidence>
<feature type="transmembrane region" description="Helical" evidence="1">
    <location>
        <begin position="12"/>
        <end position="30"/>
    </location>
</feature>
<dbReference type="Proteomes" id="UP001597483">
    <property type="component" value="Unassembled WGS sequence"/>
</dbReference>
<proteinExistence type="predicted"/>
<keyword evidence="1" id="KW-0812">Transmembrane</keyword>
<protein>
    <submittedName>
        <fullName evidence="2">Uncharacterized protein</fullName>
    </submittedName>
</protein>
<sequence>MAVQRGSKQAQGARVLLGVILFVQGFGSAITEAGWGTSFGVAGLLRWAGVPQWADLVLGAAGAVLLIWALVVWRGRKAG</sequence>
<keyword evidence="3" id="KW-1185">Reference proteome</keyword>
<reference evidence="3" key="1">
    <citation type="journal article" date="2019" name="Int. J. Syst. Evol. Microbiol.">
        <title>The Global Catalogue of Microorganisms (GCM) 10K type strain sequencing project: providing services to taxonomists for standard genome sequencing and annotation.</title>
        <authorList>
            <consortium name="The Broad Institute Genomics Platform"/>
            <consortium name="The Broad Institute Genome Sequencing Center for Infectious Disease"/>
            <person name="Wu L."/>
            <person name="Ma J."/>
        </authorList>
    </citation>
    <scope>NUCLEOTIDE SEQUENCE [LARGE SCALE GENOMIC DNA]</scope>
    <source>
        <strain evidence="3">CGMCC 4.7641</strain>
    </source>
</reference>
<gene>
    <name evidence="2" type="ORF">ACFSVL_24580</name>
</gene>
<organism evidence="2 3">
    <name type="scientific">Amycolatopsis silviterrae</name>
    <dbReference type="NCBI Taxonomy" id="1656914"/>
    <lineage>
        <taxon>Bacteria</taxon>
        <taxon>Bacillati</taxon>
        <taxon>Actinomycetota</taxon>
        <taxon>Actinomycetes</taxon>
        <taxon>Pseudonocardiales</taxon>
        <taxon>Pseudonocardiaceae</taxon>
        <taxon>Amycolatopsis</taxon>
    </lineage>
</organism>
<feature type="transmembrane region" description="Helical" evidence="1">
    <location>
        <begin position="50"/>
        <end position="73"/>
    </location>
</feature>
<dbReference type="RefSeq" id="WP_378307893.1">
    <property type="nucleotide sequence ID" value="NZ_JBHUKS010000017.1"/>
</dbReference>
<comment type="caution">
    <text evidence="2">The sequence shown here is derived from an EMBL/GenBank/DDBJ whole genome shotgun (WGS) entry which is preliminary data.</text>
</comment>
<dbReference type="EMBL" id="JBHUKS010000017">
    <property type="protein sequence ID" value="MFD2470589.1"/>
    <property type="molecule type" value="Genomic_DNA"/>
</dbReference>
<keyword evidence="1" id="KW-1133">Transmembrane helix</keyword>
<evidence type="ECO:0000313" key="2">
    <source>
        <dbReference type="EMBL" id="MFD2470589.1"/>
    </source>
</evidence>
<keyword evidence="1" id="KW-0472">Membrane</keyword>
<evidence type="ECO:0000256" key="1">
    <source>
        <dbReference type="SAM" id="Phobius"/>
    </source>
</evidence>